<dbReference type="Proteomes" id="UP000191672">
    <property type="component" value="Unassembled WGS sequence"/>
</dbReference>
<evidence type="ECO:0000313" key="1">
    <source>
        <dbReference type="EMBL" id="OQD73532.1"/>
    </source>
</evidence>
<dbReference type="AlphaFoldDB" id="A0A1V6P9W2"/>
<gene>
    <name evidence="1" type="ORF">PENANT_c204G10905</name>
</gene>
<comment type="caution">
    <text evidence="1">The sequence shown here is derived from an EMBL/GenBank/DDBJ whole genome shotgun (WGS) entry which is preliminary data.</text>
</comment>
<protein>
    <submittedName>
        <fullName evidence="1">Uncharacterized protein</fullName>
    </submittedName>
</protein>
<keyword evidence="2" id="KW-1185">Reference proteome</keyword>
<proteinExistence type="predicted"/>
<dbReference type="EMBL" id="MDYN01000204">
    <property type="protein sequence ID" value="OQD73532.1"/>
    <property type="molecule type" value="Genomic_DNA"/>
</dbReference>
<name>A0A1V6P9W2_9EURO</name>
<accession>A0A1V6P9W2</accession>
<reference evidence="2" key="1">
    <citation type="journal article" date="2017" name="Nat. Microbiol.">
        <title>Global analysis of biosynthetic gene clusters reveals vast potential of secondary metabolite production in Penicillium species.</title>
        <authorList>
            <person name="Nielsen J.C."/>
            <person name="Grijseels S."/>
            <person name="Prigent S."/>
            <person name="Ji B."/>
            <person name="Dainat J."/>
            <person name="Nielsen K.F."/>
            <person name="Frisvad J.C."/>
            <person name="Workman M."/>
            <person name="Nielsen J."/>
        </authorList>
    </citation>
    <scope>NUCLEOTIDE SEQUENCE [LARGE SCALE GENOMIC DNA]</scope>
    <source>
        <strain evidence="2">IBT 31811</strain>
    </source>
</reference>
<organism evidence="1 2">
    <name type="scientific">Penicillium antarcticum</name>
    <dbReference type="NCBI Taxonomy" id="416450"/>
    <lineage>
        <taxon>Eukaryota</taxon>
        <taxon>Fungi</taxon>
        <taxon>Dikarya</taxon>
        <taxon>Ascomycota</taxon>
        <taxon>Pezizomycotina</taxon>
        <taxon>Eurotiomycetes</taxon>
        <taxon>Eurotiomycetidae</taxon>
        <taxon>Eurotiales</taxon>
        <taxon>Aspergillaceae</taxon>
        <taxon>Penicillium</taxon>
    </lineage>
</organism>
<evidence type="ECO:0000313" key="2">
    <source>
        <dbReference type="Proteomes" id="UP000191672"/>
    </source>
</evidence>
<sequence length="18" mass="2047">MLLSAWLPSSFYYPGSNN</sequence>